<keyword evidence="2" id="KW-1185">Reference proteome</keyword>
<accession>A0ACB5T9G9</accession>
<dbReference type="EMBL" id="BSXS01005027">
    <property type="protein sequence ID" value="GME83843.1"/>
    <property type="molecule type" value="Genomic_DNA"/>
</dbReference>
<gene>
    <name evidence="1" type="ORF">Amon02_000644200</name>
</gene>
<sequence length="454" mass="51715">MKLKSRNDNWEGFMKTYADLFKKVKIDYFGIDYPFVGHDFSPFGKHSFLLRKADRVTICDPLIADVSLYTQMSLVTCFEISDDALLNTISCLSLVSCKHLDKVVIRKRFGGQIMKAGDWYLSAIQSLCSLLRAVEMRVDIIDPQEPEMETMLVDTFLKLATIPNLTMTVENAFFSAWPPLAPMVNDERIDIGVLKRHKILSLYTSGEYNPSITEDLTIVESLNIHYNTPFGYHHLVPLESITFPELPILQLVLTSGNITNCDFHLLNDLRCLRITASCLDAESFATLPSTIRYLELGGVPNRALFHQDTPIKLPELLFRLKLFSWSWLYVLDFKKAELLFKIDLTVTSNFWRYHDLDCPVPNVPRFNINVEINDMLETALSMQHLFSISIDEIACPALNTRINSDLSMLICVNCDIEPNMRLPEAVALLPYCHVDVTDTLNPSDLLAKFSHETG</sequence>
<organism evidence="1 2">
    <name type="scientific">Ambrosiozyma monospora</name>
    <name type="common">Yeast</name>
    <name type="synonym">Endomycopsis monosporus</name>
    <dbReference type="NCBI Taxonomy" id="43982"/>
    <lineage>
        <taxon>Eukaryota</taxon>
        <taxon>Fungi</taxon>
        <taxon>Dikarya</taxon>
        <taxon>Ascomycota</taxon>
        <taxon>Saccharomycotina</taxon>
        <taxon>Pichiomycetes</taxon>
        <taxon>Pichiales</taxon>
        <taxon>Pichiaceae</taxon>
        <taxon>Ambrosiozyma</taxon>
    </lineage>
</organism>
<evidence type="ECO:0000313" key="1">
    <source>
        <dbReference type="EMBL" id="GME83843.1"/>
    </source>
</evidence>
<dbReference type="Proteomes" id="UP001165064">
    <property type="component" value="Unassembled WGS sequence"/>
</dbReference>
<protein>
    <submittedName>
        <fullName evidence="1">Unnamed protein product</fullName>
    </submittedName>
</protein>
<reference evidence="1" key="1">
    <citation type="submission" date="2023-04" db="EMBL/GenBank/DDBJ databases">
        <title>Ambrosiozyma monospora NBRC 10751.</title>
        <authorList>
            <person name="Ichikawa N."/>
            <person name="Sato H."/>
            <person name="Tonouchi N."/>
        </authorList>
    </citation>
    <scope>NUCLEOTIDE SEQUENCE</scope>
    <source>
        <strain evidence="1">NBRC 10751</strain>
    </source>
</reference>
<comment type="caution">
    <text evidence="1">The sequence shown here is derived from an EMBL/GenBank/DDBJ whole genome shotgun (WGS) entry which is preliminary data.</text>
</comment>
<proteinExistence type="predicted"/>
<evidence type="ECO:0000313" key="2">
    <source>
        <dbReference type="Proteomes" id="UP001165064"/>
    </source>
</evidence>
<name>A0ACB5T9G9_AMBMO</name>